<dbReference type="InterPro" id="IPR050351">
    <property type="entry name" value="BphY/WalK/GraS-like"/>
</dbReference>
<keyword evidence="11" id="KW-1185">Reference proteome</keyword>
<keyword evidence="5 10" id="KW-0808">Transferase</keyword>
<dbReference type="eggNOG" id="COG5002">
    <property type="taxonomic scope" value="Bacteria"/>
</dbReference>
<dbReference type="SUPFAM" id="SSF47384">
    <property type="entry name" value="Homodimeric domain of signal transducing histidine kinase"/>
    <property type="match status" value="1"/>
</dbReference>
<evidence type="ECO:0000256" key="3">
    <source>
        <dbReference type="ARBA" id="ARBA00012438"/>
    </source>
</evidence>
<dbReference type="InterPro" id="IPR004358">
    <property type="entry name" value="Sig_transdc_His_kin-like_C"/>
</dbReference>
<reference evidence="10 11" key="1">
    <citation type="submission" date="2017-06" db="EMBL/GenBank/DDBJ databases">
        <authorList>
            <consortium name="Pathogen Informatics"/>
        </authorList>
    </citation>
    <scope>NUCLEOTIDE SEQUENCE [LARGE SCALE GENOMIC DNA]</scope>
    <source>
        <strain evidence="10 11">NCTC13788</strain>
    </source>
</reference>
<keyword evidence="8" id="KW-0472">Membrane</keyword>
<keyword evidence="8" id="KW-1133">Transmembrane helix</keyword>
<dbReference type="SMART" id="SM00387">
    <property type="entry name" value="HATPase_c"/>
    <property type="match status" value="1"/>
</dbReference>
<dbReference type="STRING" id="1123308.GCA_000380085_01361"/>
<dbReference type="Proteomes" id="UP000215185">
    <property type="component" value="Chromosome 1"/>
</dbReference>
<dbReference type="EMBL" id="LT906439">
    <property type="protein sequence ID" value="SNU87244.1"/>
    <property type="molecule type" value="Genomic_DNA"/>
</dbReference>
<dbReference type="GO" id="GO:0005886">
    <property type="term" value="C:plasma membrane"/>
    <property type="evidence" value="ECO:0007669"/>
    <property type="project" value="TreeGrafter"/>
</dbReference>
<evidence type="ECO:0000313" key="11">
    <source>
        <dbReference type="Proteomes" id="UP000215185"/>
    </source>
</evidence>
<evidence type="ECO:0000256" key="8">
    <source>
        <dbReference type="SAM" id="Phobius"/>
    </source>
</evidence>
<dbReference type="InterPro" id="IPR003661">
    <property type="entry name" value="HisK_dim/P_dom"/>
</dbReference>
<feature type="domain" description="Histidine kinase" evidence="9">
    <location>
        <begin position="234"/>
        <end position="447"/>
    </location>
</feature>
<dbReference type="Gene3D" id="1.10.287.130">
    <property type="match status" value="1"/>
</dbReference>
<comment type="subcellular location">
    <subcellularLocation>
        <location evidence="2">Membrane</location>
    </subcellularLocation>
</comment>
<name>A0A239SR73_9STRE</name>
<dbReference type="GO" id="GO:0004721">
    <property type="term" value="F:phosphoprotein phosphatase activity"/>
    <property type="evidence" value="ECO:0007669"/>
    <property type="project" value="TreeGrafter"/>
</dbReference>
<evidence type="ECO:0000256" key="7">
    <source>
        <dbReference type="ARBA" id="ARBA00023012"/>
    </source>
</evidence>
<dbReference type="SMART" id="SM00388">
    <property type="entry name" value="HisKA"/>
    <property type="match status" value="1"/>
</dbReference>
<dbReference type="AlphaFoldDB" id="A0A239SR73"/>
<dbReference type="Pfam" id="PF02518">
    <property type="entry name" value="HATPase_c"/>
    <property type="match status" value="1"/>
</dbReference>
<dbReference type="FunFam" id="3.30.565.10:FF:000006">
    <property type="entry name" value="Sensor histidine kinase WalK"/>
    <property type="match status" value="1"/>
</dbReference>
<dbReference type="InterPro" id="IPR036097">
    <property type="entry name" value="HisK_dim/P_sf"/>
</dbReference>
<dbReference type="GO" id="GO:0000155">
    <property type="term" value="F:phosphorelay sensor kinase activity"/>
    <property type="evidence" value="ECO:0007669"/>
    <property type="project" value="InterPro"/>
</dbReference>
<protein>
    <recommendedName>
        <fullName evidence="3">histidine kinase</fullName>
        <ecNumber evidence="3">2.7.13.3</ecNumber>
    </recommendedName>
</protein>
<evidence type="ECO:0000259" key="9">
    <source>
        <dbReference type="PROSITE" id="PS50109"/>
    </source>
</evidence>
<gene>
    <name evidence="10" type="primary">srrB</name>
    <name evidence="10" type="ORF">SAMEA4412692_00571</name>
</gene>
<keyword evidence="8" id="KW-0812">Transmembrane</keyword>
<accession>A0A239SR73</accession>
<dbReference type="PANTHER" id="PTHR45453:SF1">
    <property type="entry name" value="PHOSPHATE REGULON SENSOR PROTEIN PHOR"/>
    <property type="match status" value="1"/>
</dbReference>
<dbReference type="SUPFAM" id="SSF55874">
    <property type="entry name" value="ATPase domain of HSP90 chaperone/DNA topoisomerase II/histidine kinase"/>
    <property type="match status" value="1"/>
</dbReference>
<evidence type="ECO:0000256" key="1">
    <source>
        <dbReference type="ARBA" id="ARBA00000085"/>
    </source>
</evidence>
<evidence type="ECO:0000313" key="10">
    <source>
        <dbReference type="EMBL" id="SNU87244.1"/>
    </source>
</evidence>
<keyword evidence="6" id="KW-0418">Kinase</keyword>
<dbReference type="OrthoDB" id="9813151at2"/>
<dbReference type="PANTHER" id="PTHR45453">
    <property type="entry name" value="PHOSPHATE REGULON SENSOR PROTEIN PHOR"/>
    <property type="match status" value="1"/>
</dbReference>
<keyword evidence="4" id="KW-0597">Phosphoprotein</keyword>
<dbReference type="CDD" id="cd00075">
    <property type="entry name" value="HATPase"/>
    <property type="match status" value="1"/>
</dbReference>
<proteinExistence type="predicted"/>
<dbReference type="CDD" id="cd00082">
    <property type="entry name" value="HisKA"/>
    <property type="match status" value="1"/>
</dbReference>
<comment type="catalytic activity">
    <reaction evidence="1">
        <text>ATP + protein L-histidine = ADP + protein N-phospho-L-histidine.</text>
        <dbReference type="EC" id="2.7.13.3"/>
    </reaction>
</comment>
<dbReference type="GO" id="GO:0016036">
    <property type="term" value="P:cellular response to phosphate starvation"/>
    <property type="evidence" value="ECO:0007669"/>
    <property type="project" value="TreeGrafter"/>
</dbReference>
<organism evidence="10 11">
    <name type="scientific">Streptococcus merionis</name>
    <dbReference type="NCBI Taxonomy" id="400065"/>
    <lineage>
        <taxon>Bacteria</taxon>
        <taxon>Bacillati</taxon>
        <taxon>Bacillota</taxon>
        <taxon>Bacilli</taxon>
        <taxon>Lactobacillales</taxon>
        <taxon>Streptococcaceae</taxon>
        <taxon>Streptococcus</taxon>
    </lineage>
</organism>
<dbReference type="InterPro" id="IPR036890">
    <property type="entry name" value="HATPase_C_sf"/>
</dbReference>
<dbReference type="Gene3D" id="3.30.565.10">
    <property type="entry name" value="Histidine kinase-like ATPase, C-terminal domain"/>
    <property type="match status" value="1"/>
</dbReference>
<feature type="transmembrane region" description="Helical" evidence="8">
    <location>
        <begin position="20"/>
        <end position="43"/>
    </location>
</feature>
<dbReference type="KEGG" id="smen:SAMEA4412692_0571"/>
<feature type="transmembrane region" description="Helical" evidence="8">
    <location>
        <begin position="194"/>
        <end position="218"/>
    </location>
</feature>
<dbReference type="Pfam" id="PF00512">
    <property type="entry name" value="HisKA"/>
    <property type="match status" value="1"/>
</dbReference>
<evidence type="ECO:0000256" key="6">
    <source>
        <dbReference type="ARBA" id="ARBA00022777"/>
    </source>
</evidence>
<dbReference type="PROSITE" id="PS50109">
    <property type="entry name" value="HIS_KIN"/>
    <property type="match status" value="1"/>
</dbReference>
<evidence type="ECO:0000256" key="2">
    <source>
        <dbReference type="ARBA" id="ARBA00004370"/>
    </source>
</evidence>
<dbReference type="EC" id="2.7.13.3" evidence="3"/>
<evidence type="ECO:0000256" key="5">
    <source>
        <dbReference type="ARBA" id="ARBA00022679"/>
    </source>
</evidence>
<sequence>MQNKKRISILENFRYFTRYVSVFTAIFLLMTLIILNIINVSAYSEVDSRLNQLASSPEKIITTASSRAVFGDDLTYEVFTERVADSSDALINNGDHKPIAKFGYNANTSALVFDKNKKLIFEADPFLQLDQIDFDFNNLGKLLETEIVNASGDTEVFRFVVVRVPDEISESVEYAVALTNITQLKALNSSNNKIIVLIMLSFWLLSIFASYWLTIITIKPIKEMLEKQKAFVENASHELRTPLAVLQNRLESLFRKPDTTILDEIESIASSLDEVRNMRLLTSNLLNLARRDGELKVVLQVVEPEFFDTAFNNFSLIADENQKQFKSQNLVRKTIQTDSALLKQVMTIIFDNAVKYTGEDGEIKITSKIRERQLVVSIEDNGLGISDENKKKIFDRFYRVDKARTRQNGGFGLGLSLAKQIVDQLKGQILVHDRVPKGTIFELRLPI</sequence>
<dbReference type="InterPro" id="IPR005467">
    <property type="entry name" value="His_kinase_dom"/>
</dbReference>
<evidence type="ECO:0000256" key="4">
    <source>
        <dbReference type="ARBA" id="ARBA00022553"/>
    </source>
</evidence>
<dbReference type="InterPro" id="IPR003594">
    <property type="entry name" value="HATPase_dom"/>
</dbReference>
<dbReference type="PRINTS" id="PR00344">
    <property type="entry name" value="BCTRLSENSOR"/>
</dbReference>
<keyword evidence="7" id="KW-0902">Two-component regulatory system</keyword>